<feature type="compositionally biased region" description="Acidic residues" evidence="1">
    <location>
        <begin position="83"/>
        <end position="127"/>
    </location>
</feature>
<feature type="chain" id="PRO_5037666077" evidence="2">
    <location>
        <begin position="25"/>
        <end position="220"/>
    </location>
</feature>
<keyword evidence="2" id="KW-0732">Signal</keyword>
<feature type="compositionally biased region" description="Low complexity" evidence="1">
    <location>
        <begin position="36"/>
        <end position="54"/>
    </location>
</feature>
<reference evidence="3" key="2">
    <citation type="submission" date="2020-09" db="EMBL/GenBank/DDBJ databases">
        <authorList>
            <person name="Sun Q."/>
            <person name="Kim S."/>
        </authorList>
    </citation>
    <scope>NUCLEOTIDE SEQUENCE</scope>
    <source>
        <strain evidence="3">KCTC 32437</strain>
    </source>
</reference>
<dbReference type="EMBL" id="BMZE01000001">
    <property type="protein sequence ID" value="GHA10881.1"/>
    <property type="molecule type" value="Genomic_DNA"/>
</dbReference>
<evidence type="ECO:0000256" key="1">
    <source>
        <dbReference type="SAM" id="MobiDB-lite"/>
    </source>
</evidence>
<protein>
    <submittedName>
        <fullName evidence="3">Uncharacterized protein</fullName>
    </submittedName>
</protein>
<gene>
    <name evidence="3" type="ORF">GCM10007989_01450</name>
</gene>
<name>A0A918RTW7_9HYPH</name>
<organism evidence="3 4">
    <name type="scientific">Devosia pacifica</name>
    <dbReference type="NCBI Taxonomy" id="1335967"/>
    <lineage>
        <taxon>Bacteria</taxon>
        <taxon>Pseudomonadati</taxon>
        <taxon>Pseudomonadota</taxon>
        <taxon>Alphaproteobacteria</taxon>
        <taxon>Hyphomicrobiales</taxon>
        <taxon>Devosiaceae</taxon>
        <taxon>Devosia</taxon>
    </lineage>
</organism>
<keyword evidence="4" id="KW-1185">Reference proteome</keyword>
<evidence type="ECO:0000313" key="3">
    <source>
        <dbReference type="EMBL" id="GHA10881.1"/>
    </source>
</evidence>
<feature type="compositionally biased region" description="Acidic residues" evidence="1">
    <location>
        <begin position="55"/>
        <end position="75"/>
    </location>
</feature>
<proteinExistence type="predicted"/>
<dbReference type="Proteomes" id="UP000646579">
    <property type="component" value="Unassembled WGS sequence"/>
</dbReference>
<dbReference type="AlphaFoldDB" id="A0A918RTW7"/>
<accession>A0A918RTW7</accession>
<evidence type="ECO:0000313" key="4">
    <source>
        <dbReference type="Proteomes" id="UP000646579"/>
    </source>
</evidence>
<evidence type="ECO:0000256" key="2">
    <source>
        <dbReference type="SAM" id="SignalP"/>
    </source>
</evidence>
<feature type="signal peptide" evidence="2">
    <location>
        <begin position="1"/>
        <end position="24"/>
    </location>
</feature>
<sequence>MNTRSSLLAITAALTLGVSSVAWAQVSVDADADVGADVGGVSADVGADAGGSLTTDDDDTDDNDNTDGVSDDDDGASAGGGTSDDDAMSGDDSDDMSEDDDMDDEQSDDGDDDAMSGSDDSCDDESLESTIRMSQSFDPAMLSGEMTAQIVTVADCAQGGVTAALGTNGATQVQQEIEENPELLQILQARGLNQSDVLGATIQGDTLVIYAQDDDTLLSN</sequence>
<dbReference type="RefSeq" id="WP_189422485.1">
    <property type="nucleotide sequence ID" value="NZ_BMZE01000001.1"/>
</dbReference>
<feature type="region of interest" description="Disordered" evidence="1">
    <location>
        <begin position="36"/>
        <end position="128"/>
    </location>
</feature>
<comment type="caution">
    <text evidence="3">The sequence shown here is derived from an EMBL/GenBank/DDBJ whole genome shotgun (WGS) entry which is preliminary data.</text>
</comment>
<reference evidence="3" key="1">
    <citation type="journal article" date="2014" name="Int. J. Syst. Evol. Microbiol.">
        <title>Complete genome sequence of Corynebacterium casei LMG S-19264T (=DSM 44701T), isolated from a smear-ripened cheese.</title>
        <authorList>
            <consortium name="US DOE Joint Genome Institute (JGI-PGF)"/>
            <person name="Walter F."/>
            <person name="Albersmeier A."/>
            <person name="Kalinowski J."/>
            <person name="Ruckert C."/>
        </authorList>
    </citation>
    <scope>NUCLEOTIDE SEQUENCE</scope>
    <source>
        <strain evidence="3">KCTC 32437</strain>
    </source>
</reference>